<sequence>MEQLLQMSLQKDPTMGQAQPSMLQMLRFPAVRHLFICLIPLWFASNFSIYGLAMSLQSFEINIYMIQVLFAIADFSFCFLGFLAIKSLRRRPTQMAFFLLSGILPSGPCHDTPGPVIPPHHDGHARKRLHGWLHKLLSVYTGELYPTVMWQRGQSTTMILANIGSTLSPLVGMTAELHSSLPFLIYGAVPVAACPTIVLLPETMGQPLPYTEQDLERRWKEKLGQRQEEQQMVLLQAS</sequence>
<evidence type="ECO:0000256" key="5">
    <source>
        <dbReference type="SAM" id="Phobius"/>
    </source>
</evidence>
<dbReference type="AlphaFoldDB" id="A0A7J7FD48"/>
<keyword evidence="2 5" id="KW-0812">Transmembrane</keyword>
<feature type="transmembrane region" description="Helical" evidence="5">
    <location>
        <begin position="64"/>
        <end position="85"/>
    </location>
</feature>
<dbReference type="EMBL" id="JACDTQ010000807">
    <property type="protein sequence ID" value="KAF5925992.1"/>
    <property type="molecule type" value="Genomic_DNA"/>
</dbReference>
<feature type="transmembrane region" description="Helical" evidence="5">
    <location>
        <begin position="30"/>
        <end position="52"/>
    </location>
</feature>
<organism evidence="6 7">
    <name type="scientific">Diceros bicornis minor</name>
    <name type="common">South-central black rhinoceros</name>
    <dbReference type="NCBI Taxonomy" id="77932"/>
    <lineage>
        <taxon>Eukaryota</taxon>
        <taxon>Metazoa</taxon>
        <taxon>Chordata</taxon>
        <taxon>Craniata</taxon>
        <taxon>Vertebrata</taxon>
        <taxon>Euteleostomi</taxon>
        <taxon>Mammalia</taxon>
        <taxon>Eutheria</taxon>
        <taxon>Laurasiatheria</taxon>
        <taxon>Perissodactyla</taxon>
        <taxon>Rhinocerotidae</taxon>
        <taxon>Diceros</taxon>
    </lineage>
</organism>
<name>A0A7J7FD48_DICBM</name>
<keyword evidence="3 5" id="KW-1133">Transmembrane helix</keyword>
<gene>
    <name evidence="6" type="ORF">HPG69_016028</name>
</gene>
<keyword evidence="7" id="KW-1185">Reference proteome</keyword>
<evidence type="ECO:0000313" key="6">
    <source>
        <dbReference type="EMBL" id="KAF5925992.1"/>
    </source>
</evidence>
<evidence type="ECO:0000256" key="2">
    <source>
        <dbReference type="ARBA" id="ARBA00022692"/>
    </source>
</evidence>
<dbReference type="SUPFAM" id="SSF103473">
    <property type="entry name" value="MFS general substrate transporter"/>
    <property type="match status" value="1"/>
</dbReference>
<dbReference type="Gene3D" id="1.20.1250.20">
    <property type="entry name" value="MFS general substrate transporter like domains"/>
    <property type="match status" value="1"/>
</dbReference>
<evidence type="ECO:0000256" key="3">
    <source>
        <dbReference type="ARBA" id="ARBA00022989"/>
    </source>
</evidence>
<evidence type="ECO:0000256" key="1">
    <source>
        <dbReference type="ARBA" id="ARBA00004141"/>
    </source>
</evidence>
<proteinExistence type="predicted"/>
<dbReference type="InterPro" id="IPR036259">
    <property type="entry name" value="MFS_trans_sf"/>
</dbReference>
<keyword evidence="4 5" id="KW-0472">Membrane</keyword>
<evidence type="ECO:0000313" key="7">
    <source>
        <dbReference type="Proteomes" id="UP000551758"/>
    </source>
</evidence>
<dbReference type="GO" id="GO:0016020">
    <property type="term" value="C:membrane"/>
    <property type="evidence" value="ECO:0007669"/>
    <property type="project" value="UniProtKB-SubCell"/>
</dbReference>
<protein>
    <submittedName>
        <fullName evidence="6">Uncharacterized protein</fullName>
    </submittedName>
</protein>
<dbReference type="Proteomes" id="UP000551758">
    <property type="component" value="Unassembled WGS sequence"/>
</dbReference>
<comment type="subcellular location">
    <subcellularLocation>
        <location evidence="1">Membrane</location>
        <topology evidence="1">Multi-pass membrane protein</topology>
    </subcellularLocation>
</comment>
<comment type="caution">
    <text evidence="6">The sequence shown here is derived from an EMBL/GenBank/DDBJ whole genome shotgun (WGS) entry which is preliminary data.</text>
</comment>
<dbReference type="PANTHER" id="PTHR24064">
    <property type="entry name" value="SOLUTE CARRIER FAMILY 22 MEMBER"/>
    <property type="match status" value="1"/>
</dbReference>
<accession>A0A7J7FD48</accession>
<evidence type="ECO:0000256" key="4">
    <source>
        <dbReference type="ARBA" id="ARBA00023136"/>
    </source>
</evidence>
<reference evidence="6 7" key="1">
    <citation type="journal article" date="2020" name="Mol. Biol. Evol.">
        <title>Interspecific Gene Flow and the Evolution of Specialization in Black and White Rhinoceros.</title>
        <authorList>
            <person name="Moodley Y."/>
            <person name="Westbury M.V."/>
            <person name="Russo I.M."/>
            <person name="Gopalakrishnan S."/>
            <person name="Rakotoarivelo A."/>
            <person name="Olsen R.A."/>
            <person name="Prost S."/>
            <person name="Tunstall T."/>
            <person name="Ryder O.A."/>
            <person name="Dalen L."/>
            <person name="Bruford M.W."/>
        </authorList>
    </citation>
    <scope>NUCLEOTIDE SEQUENCE [LARGE SCALE GENOMIC DNA]</scope>
    <source>
        <strain evidence="6">SBR-YM</strain>
        <tissue evidence="6">Skin</tissue>
    </source>
</reference>